<accession>A0A3A1Y0Y5</accession>
<evidence type="ECO:0000313" key="8">
    <source>
        <dbReference type="EMBL" id="RIY31100.1"/>
    </source>
</evidence>
<evidence type="ECO:0000256" key="2">
    <source>
        <dbReference type="ARBA" id="ARBA00007511"/>
    </source>
</evidence>
<dbReference type="EMBL" id="NRHC01000138">
    <property type="protein sequence ID" value="RIY31100.1"/>
    <property type="molecule type" value="Genomic_DNA"/>
</dbReference>
<evidence type="ECO:0000256" key="1">
    <source>
        <dbReference type="ARBA" id="ARBA00004141"/>
    </source>
</evidence>
<feature type="transmembrane region" description="Helical" evidence="7">
    <location>
        <begin position="40"/>
        <end position="60"/>
    </location>
</feature>
<reference evidence="8 9" key="1">
    <citation type="submission" date="2017-08" db="EMBL/GenBank/DDBJ databases">
        <title>Reclassification of Bisgaard taxon 37 and 44.</title>
        <authorList>
            <person name="Christensen H."/>
        </authorList>
    </citation>
    <scope>NUCLEOTIDE SEQUENCE [LARGE SCALE GENOMIC DNA]</scope>
    <source>
        <strain evidence="8 9">B96_3</strain>
    </source>
</reference>
<dbReference type="PANTHER" id="PTHR30238:SF0">
    <property type="entry name" value="THYLAKOID MEMBRANE PROTEIN TERC, CHLOROPLASTIC"/>
    <property type="match status" value="1"/>
</dbReference>
<evidence type="ECO:0000256" key="4">
    <source>
        <dbReference type="ARBA" id="ARBA00022989"/>
    </source>
</evidence>
<evidence type="ECO:0000313" key="9">
    <source>
        <dbReference type="Proteomes" id="UP000265691"/>
    </source>
</evidence>
<dbReference type="Pfam" id="PF03741">
    <property type="entry name" value="TerC"/>
    <property type="match status" value="1"/>
</dbReference>
<name>A0A3A1Y0Y5_9GAMM</name>
<keyword evidence="4 7" id="KW-1133">Transmembrane helix</keyword>
<comment type="similarity">
    <text evidence="2">Belongs to the TerC family.</text>
</comment>
<dbReference type="Proteomes" id="UP000265691">
    <property type="component" value="Unassembled WGS sequence"/>
</dbReference>
<gene>
    <name evidence="8" type="ORF">CKF54_07675</name>
</gene>
<dbReference type="GO" id="GO:0016020">
    <property type="term" value="C:membrane"/>
    <property type="evidence" value="ECO:0007669"/>
    <property type="project" value="UniProtKB-SubCell"/>
</dbReference>
<feature type="transmembrane region" description="Helical" evidence="7">
    <location>
        <begin position="80"/>
        <end position="98"/>
    </location>
</feature>
<organism evidence="8 9">
    <name type="scientific">Psittacicella hinzii</name>
    <dbReference type="NCBI Taxonomy" id="2028575"/>
    <lineage>
        <taxon>Bacteria</taxon>
        <taxon>Pseudomonadati</taxon>
        <taxon>Pseudomonadota</taxon>
        <taxon>Gammaproteobacteria</taxon>
        <taxon>Pasteurellales</taxon>
        <taxon>Psittacicellaceae</taxon>
        <taxon>Psittacicella</taxon>
    </lineage>
</organism>
<feature type="transmembrane region" description="Helical" evidence="7">
    <location>
        <begin position="6"/>
        <end position="28"/>
    </location>
</feature>
<proteinExistence type="inferred from homology"/>
<dbReference type="OrthoDB" id="9783692at2"/>
<evidence type="ECO:0000256" key="6">
    <source>
        <dbReference type="SAM" id="MobiDB-lite"/>
    </source>
</evidence>
<feature type="transmembrane region" description="Helical" evidence="7">
    <location>
        <begin position="248"/>
        <end position="269"/>
    </location>
</feature>
<evidence type="ECO:0000256" key="7">
    <source>
        <dbReference type="SAM" id="Phobius"/>
    </source>
</evidence>
<feature type="transmembrane region" description="Helical" evidence="7">
    <location>
        <begin position="105"/>
        <end position="124"/>
    </location>
</feature>
<dbReference type="AlphaFoldDB" id="A0A3A1Y0Y5"/>
<dbReference type="RefSeq" id="WP_119525768.1">
    <property type="nucleotide sequence ID" value="NZ_NRHC01000138.1"/>
</dbReference>
<dbReference type="NCBIfam" id="TIGR03718">
    <property type="entry name" value="R_switched_Alx"/>
    <property type="match status" value="1"/>
</dbReference>
<keyword evidence="9" id="KW-1185">Reference proteome</keyword>
<keyword evidence="3 7" id="KW-0812">Transmembrane</keyword>
<feature type="transmembrane region" description="Helical" evidence="7">
    <location>
        <begin position="313"/>
        <end position="332"/>
    </location>
</feature>
<dbReference type="InterPro" id="IPR005496">
    <property type="entry name" value="Integral_membrane_TerC"/>
</dbReference>
<dbReference type="InterPro" id="IPR022369">
    <property type="entry name" value="Integral_membrane_TerC_rswitch"/>
</dbReference>
<feature type="transmembrane region" description="Helical" evidence="7">
    <location>
        <begin position="130"/>
        <end position="147"/>
    </location>
</feature>
<dbReference type="PANTHER" id="PTHR30238">
    <property type="entry name" value="MEMBRANE BOUND PREDICTED REDOX MODULATOR"/>
    <property type="match status" value="1"/>
</dbReference>
<feature type="transmembrane region" description="Helical" evidence="7">
    <location>
        <begin position="281"/>
        <end position="301"/>
    </location>
</feature>
<feature type="transmembrane region" description="Helical" evidence="7">
    <location>
        <begin position="211"/>
        <end position="228"/>
    </location>
</feature>
<comment type="subcellular location">
    <subcellularLocation>
        <location evidence="1">Membrane</location>
        <topology evidence="1">Multi-pass membrane protein</topology>
    </subcellularLocation>
</comment>
<feature type="region of interest" description="Disordered" evidence="6">
    <location>
        <begin position="342"/>
        <end position="370"/>
    </location>
</feature>
<evidence type="ECO:0000256" key="3">
    <source>
        <dbReference type="ARBA" id="ARBA00022692"/>
    </source>
</evidence>
<sequence length="370" mass="41189">MGTFGFPLEAVLIFFGVMFFSIYVDLVAHRKVKEITVKDASIWSVFWIGLAVAFYFYLWFRFEKTYADMYLAGYVLEKTLSIDNLMVFVAIFASFGIKSHLQHRILYWGIIGALVFRAIFVLVGTSLFAASPWVGFAFAAFVLWSGWKMMSAKKEEEEIEDYTNHWSIKLTGKLFPVYKKLHGEAFFVKHNELPAEETDASSKLANVTRKGLYYATPAFLCLIAIEASDLAFAFDSVPAVISVTQEPLLVYAAMIFAILGLRSLYFVLAALTKYLVHLEKAVVVLLFYIGIKMGIQSFGMVTGNEHLHIPSSWSLGIVLGVLALGVIASLLFPGKKEAHSVEAQGKTTETAPEAKVEQAQATEAKDDSAK</sequence>
<comment type="caution">
    <text evidence="8">The sequence shown here is derived from an EMBL/GenBank/DDBJ whole genome shotgun (WGS) entry which is preliminary data.</text>
</comment>
<evidence type="ECO:0000256" key="5">
    <source>
        <dbReference type="ARBA" id="ARBA00023136"/>
    </source>
</evidence>
<keyword evidence="5 7" id="KW-0472">Membrane</keyword>
<protein>
    <submittedName>
        <fullName evidence="8">Tellurium resistance protein TerC</fullName>
    </submittedName>
</protein>